<evidence type="ECO:0000313" key="1">
    <source>
        <dbReference type="EMBL" id="MDQ0114321.1"/>
    </source>
</evidence>
<accession>A0ABT9U3U5</accession>
<sequence>MDRKTLDYMEERARKARLLFNKIESLLEQSKKAEAASSMQIIDRNNVNLFFLSANRAQYNHPRLIDKIAASLQQLIAEEIALLEQELSEL</sequence>
<evidence type="ECO:0000313" key="2">
    <source>
        <dbReference type="Proteomes" id="UP001229346"/>
    </source>
</evidence>
<name>A0ABT9U3U5_PAEHA</name>
<organism evidence="1 2">
    <name type="scientific">Paenibacillus harenae</name>
    <dbReference type="NCBI Taxonomy" id="306543"/>
    <lineage>
        <taxon>Bacteria</taxon>
        <taxon>Bacillati</taxon>
        <taxon>Bacillota</taxon>
        <taxon>Bacilli</taxon>
        <taxon>Bacillales</taxon>
        <taxon>Paenibacillaceae</taxon>
        <taxon>Paenibacillus</taxon>
    </lineage>
</organism>
<reference evidence="1 2" key="1">
    <citation type="submission" date="2023-07" db="EMBL/GenBank/DDBJ databases">
        <title>Sorghum-associated microbial communities from plants grown in Nebraska, USA.</title>
        <authorList>
            <person name="Schachtman D."/>
        </authorList>
    </citation>
    <scope>NUCLEOTIDE SEQUENCE [LARGE SCALE GENOMIC DNA]</scope>
    <source>
        <strain evidence="1 2">CC482</strain>
    </source>
</reference>
<keyword evidence="2" id="KW-1185">Reference proteome</keyword>
<protein>
    <submittedName>
        <fullName evidence="1">Uncharacterized protein</fullName>
    </submittedName>
</protein>
<dbReference type="Proteomes" id="UP001229346">
    <property type="component" value="Unassembled WGS sequence"/>
</dbReference>
<dbReference type="EMBL" id="JAUSSU010000007">
    <property type="protein sequence ID" value="MDQ0114321.1"/>
    <property type="molecule type" value="Genomic_DNA"/>
</dbReference>
<dbReference type="RefSeq" id="WP_307205642.1">
    <property type="nucleotide sequence ID" value="NZ_JAUSSU010000007.1"/>
</dbReference>
<comment type="caution">
    <text evidence="1">The sequence shown here is derived from an EMBL/GenBank/DDBJ whole genome shotgun (WGS) entry which is preliminary data.</text>
</comment>
<proteinExistence type="predicted"/>
<gene>
    <name evidence="1" type="ORF">J2T15_003776</name>
</gene>